<evidence type="ECO:0000313" key="3">
    <source>
        <dbReference type="EMBL" id="TIB36486.1"/>
    </source>
</evidence>
<protein>
    <recommendedName>
        <fullName evidence="2">UmuC domain-containing protein</fullName>
    </recommendedName>
</protein>
<dbReference type="InterPro" id="IPR001126">
    <property type="entry name" value="UmuC"/>
</dbReference>
<evidence type="ECO:0000259" key="2">
    <source>
        <dbReference type="PROSITE" id="PS50173"/>
    </source>
</evidence>
<dbReference type="SUPFAM" id="SSF56672">
    <property type="entry name" value="DNA/RNA polymerases"/>
    <property type="match status" value="1"/>
</dbReference>
<accession>A0A4T0J1L7</accession>
<name>A0A4T0J1L7_WALIC</name>
<dbReference type="PANTHER" id="PTHR46404:SF1">
    <property type="entry name" value="DNA POLYMERASE IOTA"/>
    <property type="match status" value="1"/>
</dbReference>
<dbReference type="Gene3D" id="3.30.1490.100">
    <property type="entry name" value="DNA polymerase, Y-family, little finger domain"/>
    <property type="match status" value="1"/>
</dbReference>
<dbReference type="EMBL" id="SPOI01000126">
    <property type="protein sequence ID" value="TIB36486.1"/>
    <property type="molecule type" value="Genomic_DNA"/>
</dbReference>
<dbReference type="GO" id="GO:0070987">
    <property type="term" value="P:error-free translesion synthesis"/>
    <property type="evidence" value="ECO:0007669"/>
    <property type="project" value="UniProtKB-ARBA"/>
</dbReference>
<dbReference type="PANTHER" id="PTHR46404">
    <property type="entry name" value="DNA POLYMERASE IOTA"/>
    <property type="match status" value="1"/>
</dbReference>
<dbReference type="GO" id="GO:0003887">
    <property type="term" value="F:DNA-directed DNA polymerase activity"/>
    <property type="evidence" value="ECO:0007669"/>
    <property type="project" value="TreeGrafter"/>
</dbReference>
<evidence type="ECO:0000313" key="4">
    <source>
        <dbReference type="Proteomes" id="UP000310689"/>
    </source>
</evidence>
<dbReference type="AlphaFoldDB" id="A0A4T0J1L7"/>
<sequence>MACRSTPHIKHPHIQTIMDVKTRHYQQLSHQLGKLQENISQSNQQFKIAAEQLQQMQKLSISHASQSIDPSLRGIPFAVQQKHILCTVSYEARARGVKKLGSLSEARKICPEIQTVNGEDLTLYRAISRNVFAFLSDYLGTDTPIQKLGLDEYFIDITRVAAQPREQCDKQAQSQSHTQTHLVCAENRLTDSEERYVSITADIRRQIYTHFQLTCSAGISNSVMLSKLVGNLHKPDNQTLLNVRSDAELQAFLDPFPLRKLHGFGRVVVDRLASLLGCENEDDLTVHSARTRLSLLDLEEEFGSRLGARLYHNLRGIDETVVKQSDIRPQQISIEDSSGKIDSAADAWAMLESVTERLVRRLDEEYATVDGGSGSNGRSRSVFELHPSRVRVSTRRTSTIPNTRVAAHVPESLSSAVGVSLFDIDRYTIEERARRLCRECLYSLTKKLYDAGVAHGANKLRVINVAFTDFVNGPPPAPIDKIIRSKKKTEVVHLSSSDDESGEGSEQEEDAIICPLCHAQLMSFTVESHMRFHELGD</sequence>
<dbReference type="GO" id="GO:0003684">
    <property type="term" value="F:damaged DNA binding"/>
    <property type="evidence" value="ECO:0007669"/>
    <property type="project" value="InterPro"/>
</dbReference>
<dbReference type="Gene3D" id="3.40.1170.60">
    <property type="match status" value="1"/>
</dbReference>
<dbReference type="Proteomes" id="UP000310689">
    <property type="component" value="Unassembled WGS sequence"/>
</dbReference>
<keyword evidence="1" id="KW-0175">Coiled coil</keyword>
<organism evidence="3 4">
    <name type="scientific">Wallemia ichthyophaga</name>
    <dbReference type="NCBI Taxonomy" id="245174"/>
    <lineage>
        <taxon>Eukaryota</taxon>
        <taxon>Fungi</taxon>
        <taxon>Dikarya</taxon>
        <taxon>Basidiomycota</taxon>
        <taxon>Wallemiomycotina</taxon>
        <taxon>Wallemiomycetes</taxon>
        <taxon>Wallemiales</taxon>
        <taxon>Wallemiaceae</taxon>
        <taxon>Wallemia</taxon>
    </lineage>
</organism>
<evidence type="ECO:0000256" key="1">
    <source>
        <dbReference type="SAM" id="Coils"/>
    </source>
</evidence>
<dbReference type="Gene3D" id="1.10.150.20">
    <property type="entry name" value="5' to 3' exonuclease, C-terminal subdomain"/>
    <property type="match status" value="1"/>
</dbReference>
<dbReference type="PROSITE" id="PS50173">
    <property type="entry name" value="UMUC"/>
    <property type="match status" value="1"/>
</dbReference>
<dbReference type="Gene3D" id="3.30.70.270">
    <property type="match status" value="1"/>
</dbReference>
<gene>
    <name evidence="3" type="ORF">E3P86_02465</name>
</gene>
<dbReference type="Pfam" id="PF00817">
    <property type="entry name" value="IMS"/>
    <property type="match status" value="1"/>
</dbReference>
<reference evidence="3 4" key="1">
    <citation type="submission" date="2019-03" db="EMBL/GenBank/DDBJ databases">
        <title>Sequencing 23 genomes of Wallemia ichthyophaga.</title>
        <authorList>
            <person name="Gostincar C."/>
        </authorList>
    </citation>
    <scope>NUCLEOTIDE SEQUENCE [LARGE SCALE GENOMIC DNA]</scope>
    <source>
        <strain evidence="3 4">EXF-6200</strain>
    </source>
</reference>
<feature type="domain" description="UmuC" evidence="2">
    <location>
        <begin position="60"/>
        <end position="265"/>
    </location>
</feature>
<dbReference type="InterPro" id="IPR043502">
    <property type="entry name" value="DNA/RNA_pol_sf"/>
</dbReference>
<dbReference type="GO" id="GO:0006281">
    <property type="term" value="P:DNA repair"/>
    <property type="evidence" value="ECO:0007669"/>
    <property type="project" value="InterPro"/>
</dbReference>
<dbReference type="InterPro" id="IPR036775">
    <property type="entry name" value="DNA_pol_Y-fam_lit_finger_sf"/>
</dbReference>
<feature type="coiled-coil region" evidence="1">
    <location>
        <begin position="25"/>
        <end position="52"/>
    </location>
</feature>
<dbReference type="InterPro" id="IPR043128">
    <property type="entry name" value="Rev_trsase/Diguanyl_cyclase"/>
</dbReference>
<comment type="caution">
    <text evidence="3">The sequence shown here is derived from an EMBL/GenBank/DDBJ whole genome shotgun (WGS) entry which is preliminary data.</text>
</comment>
<proteinExistence type="predicted"/>